<dbReference type="Proteomes" id="UP000053342">
    <property type="component" value="Unassembled WGS sequence"/>
</dbReference>
<dbReference type="RefSeq" id="XP_016266920.1">
    <property type="nucleotide sequence ID" value="XM_016403023.1"/>
</dbReference>
<evidence type="ECO:0000313" key="4">
    <source>
        <dbReference type="Proteomes" id="UP000053342"/>
    </source>
</evidence>
<evidence type="ECO:0000256" key="1">
    <source>
        <dbReference type="SAM" id="MobiDB-lite"/>
    </source>
</evidence>
<organism evidence="3 4">
    <name type="scientific">Exophiala oligosperma</name>
    <dbReference type="NCBI Taxonomy" id="215243"/>
    <lineage>
        <taxon>Eukaryota</taxon>
        <taxon>Fungi</taxon>
        <taxon>Dikarya</taxon>
        <taxon>Ascomycota</taxon>
        <taxon>Pezizomycotina</taxon>
        <taxon>Eurotiomycetes</taxon>
        <taxon>Chaetothyriomycetidae</taxon>
        <taxon>Chaetothyriales</taxon>
        <taxon>Herpotrichiellaceae</taxon>
        <taxon>Exophiala</taxon>
    </lineage>
</organism>
<protein>
    <recommendedName>
        <fullName evidence="2">DUF7708 domain-containing protein</fullName>
    </recommendedName>
</protein>
<evidence type="ECO:0000313" key="3">
    <source>
        <dbReference type="EMBL" id="KIW46704.1"/>
    </source>
</evidence>
<evidence type="ECO:0000259" key="2">
    <source>
        <dbReference type="Pfam" id="PF24809"/>
    </source>
</evidence>
<feature type="compositionally biased region" description="Basic residues" evidence="1">
    <location>
        <begin position="472"/>
        <end position="489"/>
    </location>
</feature>
<keyword evidence="4" id="KW-1185">Reference proteome</keyword>
<dbReference type="GeneID" id="27354426"/>
<feature type="domain" description="DUF7708" evidence="2">
    <location>
        <begin position="26"/>
        <end position="171"/>
    </location>
</feature>
<reference evidence="3 4" key="1">
    <citation type="submission" date="2015-01" db="EMBL/GenBank/DDBJ databases">
        <title>The Genome Sequence of Exophiala oligosperma CBS72588.</title>
        <authorList>
            <consortium name="The Broad Institute Genomics Platform"/>
            <person name="Cuomo C."/>
            <person name="de Hoog S."/>
            <person name="Gorbushina A."/>
            <person name="Stielow B."/>
            <person name="Teixiera M."/>
            <person name="Abouelleil A."/>
            <person name="Chapman S.B."/>
            <person name="Priest M."/>
            <person name="Young S.K."/>
            <person name="Wortman J."/>
            <person name="Nusbaum C."/>
            <person name="Birren B."/>
        </authorList>
    </citation>
    <scope>NUCLEOTIDE SEQUENCE [LARGE SCALE GENOMIC DNA]</scope>
    <source>
        <strain evidence="3 4">CBS 72588</strain>
    </source>
</reference>
<dbReference type="Pfam" id="PF24809">
    <property type="entry name" value="DUF7708"/>
    <property type="match status" value="1"/>
</dbReference>
<sequence length="503" mass="57611">METFLATLGQVQQTYSQSRHHDKARRWLNTFADRVVYYGNIIDVLVQHHPEYASLAWGLFKLIFVGISNHATTVAKLSKSLSQTSLLLPSAQLTLFLYPTEALLTTVARIYALILRFLVESIKFYKASRLQHSIDSVFRPWKLRFQETYDEIAQHASHLKDLSSLAAKAELRDIHLDLVESRKAWEDVNAQIVHMRTNQAGMEALIATKVAEQTALFSTFYTEIRLDLSQQRQTINQLHLNQLLSMPFWQNLPYSGESLEYCQSMRRRRRNWSPVVLPREADLQTWAQGNQSSLLVVSGQNPVMEKDFVADMARLIRDQSFPVMWALRFANHWDLDLTTTDVLRVLVLQALQMNPSSLTGHGYPGAGAGPLHPVTLSHLREAASPEDWLRILERTLKDVLRVFIVLDGDLLSQVTSYDRQEVVMFTELLRNKIPGVSVKIVIPASNITQDHIETLELQGDCVRLSTDAHNNSRPRPRARKPNPIKRQRVSNHLTGYVTKRRHL</sequence>
<dbReference type="OrthoDB" id="61900at2759"/>
<gene>
    <name evidence="3" type="ORF">PV06_02352</name>
</gene>
<dbReference type="AlphaFoldDB" id="A0A0D2EFJ0"/>
<name>A0A0D2EFJ0_9EURO</name>
<accession>A0A0D2EFJ0</accession>
<dbReference type="EMBL" id="KN847333">
    <property type="protein sequence ID" value="KIW46704.1"/>
    <property type="molecule type" value="Genomic_DNA"/>
</dbReference>
<dbReference type="VEuPathDB" id="FungiDB:PV06_02352"/>
<feature type="region of interest" description="Disordered" evidence="1">
    <location>
        <begin position="465"/>
        <end position="491"/>
    </location>
</feature>
<dbReference type="InterPro" id="IPR056125">
    <property type="entry name" value="DUF7708"/>
</dbReference>
<dbReference type="STRING" id="215243.A0A0D2EFJ0"/>
<proteinExistence type="predicted"/>
<dbReference type="HOGENOM" id="CLU_035524_0_0_1"/>